<evidence type="ECO:0000256" key="1">
    <source>
        <dbReference type="ARBA" id="ARBA00001946"/>
    </source>
</evidence>
<dbReference type="AlphaFoldDB" id="E6PD79"/>
<dbReference type="PRINTS" id="PR00413">
    <property type="entry name" value="HADHALOGNASE"/>
</dbReference>
<keyword evidence="2 4" id="KW-0378">Hydrolase</keyword>
<accession>E6PD79</accession>
<dbReference type="Gene3D" id="1.20.120.710">
    <property type="entry name" value="Haloacid dehalogenase hydrolase-like domain"/>
    <property type="match status" value="1"/>
</dbReference>
<dbReference type="InterPro" id="IPR023214">
    <property type="entry name" value="HAD_sf"/>
</dbReference>
<dbReference type="Pfam" id="PF00702">
    <property type="entry name" value="Hydrolase"/>
    <property type="match status" value="1"/>
</dbReference>
<proteinExistence type="predicted"/>
<sequence length="295" mass="32344">MTRPLKPNRSSAPRPPILVPLCPCNFGARGEILTPREGPVAATRRAVKMLRAILFDLDDTLHDDCNAYQKAATVVSEQVARERNGIEPSALASAFVHELEGFWSAFDASTLRAGLNVRQEMWRRALVRFDVESPALALRCAESFEAARSDMYKMFPGAYEALDALRGRGLRLGLLTNGLVATHREKILRLNLEPHLDAVFLSDEIGFSKPDKRAFLHACEALDALPTETVMVGDRYDKDICGATNAGLKTVWINARNEQIPDGAAAPTSTVRAISQVPSALNVIEAMLKEPPSQP</sequence>
<dbReference type="Gene3D" id="3.40.50.1000">
    <property type="entry name" value="HAD superfamily/HAD-like"/>
    <property type="match status" value="1"/>
</dbReference>
<dbReference type="SFLD" id="SFLDG01129">
    <property type="entry name" value="C1.5:_HAD__Beta-PGM__Phosphata"/>
    <property type="match status" value="1"/>
</dbReference>
<keyword evidence="3" id="KW-0460">Magnesium</keyword>
<protein>
    <submittedName>
        <fullName evidence="4">Putative 5'-nucleotidase</fullName>
        <ecNumber evidence="4">3.1.3.5</ecNumber>
    </submittedName>
</protein>
<comment type="caution">
    <text evidence="4">The sequence shown here is derived from an EMBL/GenBank/DDBJ whole genome shotgun (WGS) entry which is preliminary data.</text>
</comment>
<dbReference type="EC" id="3.1.3.5" evidence="4"/>
<reference evidence="4" key="1">
    <citation type="submission" date="2009-10" db="EMBL/GenBank/DDBJ databases">
        <title>Diversity of trophic interactions inside an arsenic-rich microbial ecosystem.</title>
        <authorList>
            <person name="Bertin P.N."/>
            <person name="Heinrich-Salmeron A."/>
            <person name="Pelletier E."/>
            <person name="Goulhen-Chollet F."/>
            <person name="Arsene-Ploetze F."/>
            <person name="Gallien S."/>
            <person name="Calteau A."/>
            <person name="Vallenet D."/>
            <person name="Casiot C."/>
            <person name="Chane-Woon-Ming B."/>
            <person name="Giloteaux L."/>
            <person name="Barakat M."/>
            <person name="Bonnefoy V."/>
            <person name="Bruneel O."/>
            <person name="Chandler M."/>
            <person name="Cleiss J."/>
            <person name="Duran R."/>
            <person name="Elbaz-Poulichet F."/>
            <person name="Fonknechten N."/>
            <person name="Lauga B."/>
            <person name="Mornico D."/>
            <person name="Ortet P."/>
            <person name="Schaeffer C."/>
            <person name="Siguier P."/>
            <person name="Alexander Thil Smith A."/>
            <person name="Van Dorsselaer A."/>
            <person name="Weissenbach J."/>
            <person name="Medigue C."/>
            <person name="Le Paslier D."/>
        </authorList>
    </citation>
    <scope>NUCLEOTIDE SEQUENCE</scope>
</reference>
<evidence type="ECO:0000256" key="3">
    <source>
        <dbReference type="ARBA" id="ARBA00022842"/>
    </source>
</evidence>
<gene>
    <name evidence="4" type="ORF">CARN1_2318</name>
</gene>
<evidence type="ECO:0000313" key="4">
    <source>
        <dbReference type="EMBL" id="CBH74431.1"/>
    </source>
</evidence>
<dbReference type="NCBIfam" id="TIGR01509">
    <property type="entry name" value="HAD-SF-IA-v3"/>
    <property type="match status" value="1"/>
</dbReference>
<dbReference type="InterPro" id="IPR051400">
    <property type="entry name" value="HAD-like_hydrolase"/>
</dbReference>
<dbReference type="NCBIfam" id="TIGR01549">
    <property type="entry name" value="HAD-SF-IA-v1"/>
    <property type="match status" value="1"/>
</dbReference>
<dbReference type="InterPro" id="IPR036412">
    <property type="entry name" value="HAD-like_sf"/>
</dbReference>
<comment type="cofactor">
    <cofactor evidence="1">
        <name>Mg(2+)</name>
        <dbReference type="ChEBI" id="CHEBI:18420"/>
    </cofactor>
</comment>
<dbReference type="SUPFAM" id="SSF56784">
    <property type="entry name" value="HAD-like"/>
    <property type="match status" value="1"/>
</dbReference>
<name>E6PD79_9ZZZZ</name>
<dbReference type="PANTHER" id="PTHR46470:SF4">
    <property type="entry name" value="5-AMINO-6-(5-PHOSPHO-D-RIBITYLAMINO)URACIL PHOSPHATASE YIGB"/>
    <property type="match status" value="1"/>
</dbReference>
<dbReference type="InterPro" id="IPR006439">
    <property type="entry name" value="HAD-SF_hydro_IA"/>
</dbReference>
<dbReference type="SFLD" id="SFLDS00003">
    <property type="entry name" value="Haloacid_Dehalogenase"/>
    <property type="match status" value="1"/>
</dbReference>
<dbReference type="GO" id="GO:0008253">
    <property type="term" value="F:5'-nucleotidase activity"/>
    <property type="evidence" value="ECO:0007669"/>
    <property type="project" value="UniProtKB-EC"/>
</dbReference>
<evidence type="ECO:0000256" key="2">
    <source>
        <dbReference type="ARBA" id="ARBA00022801"/>
    </source>
</evidence>
<dbReference type="PANTHER" id="PTHR46470">
    <property type="entry name" value="N-ACYLNEURAMINATE-9-PHOSPHATASE"/>
    <property type="match status" value="1"/>
</dbReference>
<dbReference type="EMBL" id="CABL01000001">
    <property type="protein sequence ID" value="CBH74431.1"/>
    <property type="molecule type" value="Genomic_DNA"/>
</dbReference>
<dbReference type="GO" id="GO:0009231">
    <property type="term" value="P:riboflavin biosynthetic process"/>
    <property type="evidence" value="ECO:0007669"/>
    <property type="project" value="TreeGrafter"/>
</dbReference>
<organism evidence="4">
    <name type="scientific">mine drainage metagenome</name>
    <dbReference type="NCBI Taxonomy" id="410659"/>
    <lineage>
        <taxon>unclassified sequences</taxon>
        <taxon>metagenomes</taxon>
        <taxon>ecological metagenomes</taxon>
    </lineage>
</organism>